<dbReference type="Pfam" id="PF07715">
    <property type="entry name" value="Plug"/>
    <property type="match status" value="1"/>
</dbReference>
<comment type="subcellular location">
    <subcellularLocation>
        <location evidence="1">Cell outer membrane</location>
        <topology evidence="1">Multi-pass membrane protein</topology>
    </subcellularLocation>
</comment>
<evidence type="ECO:0008006" key="11">
    <source>
        <dbReference type="Google" id="ProtNLM"/>
    </source>
</evidence>
<evidence type="ECO:0000256" key="3">
    <source>
        <dbReference type="ARBA" id="ARBA00022448"/>
    </source>
</evidence>
<evidence type="ECO:0000256" key="4">
    <source>
        <dbReference type="ARBA" id="ARBA00022692"/>
    </source>
</evidence>
<dbReference type="PANTHER" id="PTHR30442:SF0">
    <property type="entry name" value="FE(3+) DICITRATE TRANSPORT PROTEIN FECA"/>
    <property type="match status" value="1"/>
</dbReference>
<dbReference type="InterPro" id="IPR039426">
    <property type="entry name" value="TonB-dep_rcpt-like"/>
</dbReference>
<feature type="domain" description="TonB-dependent receptor-like beta-barrel" evidence="8">
    <location>
        <begin position="264"/>
        <end position="680"/>
    </location>
</feature>
<feature type="domain" description="TonB-dependent receptor plug" evidence="9">
    <location>
        <begin position="76"/>
        <end position="186"/>
    </location>
</feature>
<keyword evidence="6" id="KW-0472">Membrane</keyword>
<dbReference type="InterPro" id="IPR012910">
    <property type="entry name" value="Plug_dom"/>
</dbReference>
<evidence type="ECO:0000259" key="9">
    <source>
        <dbReference type="Pfam" id="PF07715"/>
    </source>
</evidence>
<evidence type="ECO:0000256" key="6">
    <source>
        <dbReference type="ARBA" id="ARBA00023136"/>
    </source>
</evidence>
<keyword evidence="7" id="KW-0998">Cell outer membrane</keyword>
<dbReference type="NCBIfam" id="TIGR01783">
    <property type="entry name" value="TonB-siderophor"/>
    <property type="match status" value="1"/>
</dbReference>
<evidence type="ECO:0000256" key="5">
    <source>
        <dbReference type="ARBA" id="ARBA00023077"/>
    </source>
</evidence>
<comment type="similarity">
    <text evidence="2">Belongs to the TonB-dependent receptor family.</text>
</comment>
<dbReference type="Gene3D" id="2.40.170.20">
    <property type="entry name" value="TonB-dependent receptor, beta-barrel domain"/>
    <property type="match status" value="1"/>
</dbReference>
<dbReference type="InterPro" id="IPR010105">
    <property type="entry name" value="TonB_sidphr_rcpt"/>
</dbReference>
<keyword evidence="5" id="KW-0798">TonB box</keyword>
<name>A0A0F9Q0E4_9ZZZZ</name>
<evidence type="ECO:0000256" key="1">
    <source>
        <dbReference type="ARBA" id="ARBA00004571"/>
    </source>
</evidence>
<gene>
    <name evidence="10" type="ORF">LCGC14_0778710</name>
</gene>
<dbReference type="SUPFAM" id="SSF56935">
    <property type="entry name" value="Porins"/>
    <property type="match status" value="1"/>
</dbReference>
<dbReference type="InterPro" id="IPR036942">
    <property type="entry name" value="Beta-barrel_TonB_sf"/>
</dbReference>
<evidence type="ECO:0000313" key="10">
    <source>
        <dbReference type="EMBL" id="KKN35939.1"/>
    </source>
</evidence>
<dbReference type="Pfam" id="PF00593">
    <property type="entry name" value="TonB_dep_Rec_b-barrel"/>
    <property type="match status" value="1"/>
</dbReference>
<keyword evidence="3" id="KW-0813">Transport</keyword>
<accession>A0A0F9Q0E4</accession>
<dbReference type="CDD" id="cd01347">
    <property type="entry name" value="ligand_gated_channel"/>
    <property type="match status" value="1"/>
</dbReference>
<dbReference type="Gene3D" id="2.170.130.10">
    <property type="entry name" value="TonB-dependent receptor, plug domain"/>
    <property type="match status" value="1"/>
</dbReference>
<dbReference type="GO" id="GO:0015343">
    <property type="term" value="F:siderophore-iron transmembrane transporter activity"/>
    <property type="evidence" value="ECO:0007669"/>
    <property type="project" value="InterPro"/>
</dbReference>
<dbReference type="GO" id="GO:0015891">
    <property type="term" value="P:siderophore transport"/>
    <property type="evidence" value="ECO:0007669"/>
    <property type="project" value="InterPro"/>
</dbReference>
<evidence type="ECO:0000256" key="7">
    <source>
        <dbReference type="ARBA" id="ARBA00023237"/>
    </source>
</evidence>
<keyword evidence="4" id="KW-0812">Transmembrane</keyword>
<evidence type="ECO:0000256" key="2">
    <source>
        <dbReference type="ARBA" id="ARBA00009810"/>
    </source>
</evidence>
<comment type="caution">
    <text evidence="10">The sequence shown here is derived from an EMBL/GenBank/DDBJ whole genome shotgun (WGS) entry which is preliminary data.</text>
</comment>
<dbReference type="AlphaFoldDB" id="A0A0F9Q0E4"/>
<reference evidence="10" key="1">
    <citation type="journal article" date="2015" name="Nature">
        <title>Complex archaea that bridge the gap between prokaryotes and eukaryotes.</title>
        <authorList>
            <person name="Spang A."/>
            <person name="Saw J.H."/>
            <person name="Jorgensen S.L."/>
            <person name="Zaremba-Niedzwiedzka K."/>
            <person name="Martijn J."/>
            <person name="Lind A.E."/>
            <person name="van Eijk R."/>
            <person name="Schleper C."/>
            <person name="Guy L."/>
            <person name="Ettema T.J."/>
        </authorList>
    </citation>
    <scope>NUCLEOTIDE SEQUENCE</scope>
</reference>
<dbReference type="InterPro" id="IPR000531">
    <property type="entry name" value="Beta-barrel_TonB"/>
</dbReference>
<organism evidence="10">
    <name type="scientific">marine sediment metagenome</name>
    <dbReference type="NCBI Taxonomy" id="412755"/>
    <lineage>
        <taxon>unclassified sequences</taxon>
        <taxon>metagenomes</taxon>
        <taxon>ecological metagenomes</taxon>
    </lineage>
</organism>
<dbReference type="GO" id="GO:0038023">
    <property type="term" value="F:signaling receptor activity"/>
    <property type="evidence" value="ECO:0007669"/>
    <property type="project" value="InterPro"/>
</dbReference>
<sequence length="713" mass="79291">MFFLTIPRSTGLEHFRPGSRSLVPLAFAALFSSAALVSSPALAQEQTPGAENDSFTLPPLTVSGDWLGAPTEESEKTYTGSRTVVDKEELHKRGALNLEDALRATPGVQVLDETGTGILPNIGVRGLNPLRSERLQILTDGYPIAIGPYSNVGVSLFPVTLPSLEAVDVVRGGAAVHYGPNNVGGVINFVTRPIPAETSQTLRERVTIAEETGNVFTDTYYRVGGPASDKLDLQFQANIQRGDGFRDRSDTQVDNFIVDARYYLNNENELATQLQYYNVDAELPGALTPEAYEQDRTQSQRPYDAYKADMTRATFTWTYNPTPDVEFQWRNFVHDADRTFFFGQNLSGSGGVFNPGVASTHRADSPRLFRVYSTEPRLAISKGRHDITLGARYLTEDVEFDVNRVEFASDARSVARDWHLDTRALAFYVSDTMHFLDDRLTVTPGLRYEDVNMDFRDNLNGNMEENNTDEWLPGLTVGYQATDRVFLFTNSQRSLVPVQIAQTTRDGDVANETAWNYELGGRVQLTPDLLSSATLFRIDYDDQIQFNRTESRFENLGETRHQGIELDNRWQVNPNLELGLGYTFLKTEQLSGDNAGNELPNAPEHKISADVVYSYQAWNASLNWLYVSTSFSDADNTKKETADGGAGELPDYHLVNARIGRDIAVGHGRNLNLALAVNNLLDEDAYFRGVDVSPIGRVPQPGRSLILEAQLDF</sequence>
<proteinExistence type="inferred from homology"/>
<dbReference type="PROSITE" id="PS52016">
    <property type="entry name" value="TONB_DEPENDENT_REC_3"/>
    <property type="match status" value="1"/>
</dbReference>
<evidence type="ECO:0000259" key="8">
    <source>
        <dbReference type="Pfam" id="PF00593"/>
    </source>
</evidence>
<dbReference type="EMBL" id="LAZR01002000">
    <property type="protein sequence ID" value="KKN35939.1"/>
    <property type="molecule type" value="Genomic_DNA"/>
</dbReference>
<protein>
    <recommendedName>
        <fullName evidence="11">TonB-dependent receptor plug domain-containing protein</fullName>
    </recommendedName>
</protein>
<dbReference type="InterPro" id="IPR037066">
    <property type="entry name" value="Plug_dom_sf"/>
</dbReference>
<dbReference type="PANTHER" id="PTHR30442">
    <property type="entry name" value="IRON III DICITRATE TRANSPORT PROTEIN FECA"/>
    <property type="match status" value="1"/>
</dbReference>
<dbReference type="GO" id="GO:0009279">
    <property type="term" value="C:cell outer membrane"/>
    <property type="evidence" value="ECO:0007669"/>
    <property type="project" value="UniProtKB-SubCell"/>
</dbReference>